<evidence type="ECO:0000256" key="7">
    <source>
        <dbReference type="ARBA" id="ARBA00023053"/>
    </source>
</evidence>
<dbReference type="EMBL" id="JAFNEN010001455">
    <property type="protein sequence ID" value="KAG8173878.1"/>
    <property type="molecule type" value="Genomic_DNA"/>
</dbReference>
<keyword evidence="11 12" id="KW-0407">Ion channel</keyword>
<dbReference type="AlphaFoldDB" id="A0AAV6TQT2"/>
<keyword evidence="15" id="KW-1185">Reference proteome</keyword>
<gene>
    <name evidence="14" type="ORF">JTE90_007418</name>
</gene>
<feature type="transmembrane region" description="Helical" evidence="13">
    <location>
        <begin position="48"/>
        <end position="70"/>
    </location>
</feature>
<evidence type="ECO:0000256" key="13">
    <source>
        <dbReference type="SAM" id="Phobius"/>
    </source>
</evidence>
<evidence type="ECO:0000256" key="9">
    <source>
        <dbReference type="ARBA" id="ARBA00023136"/>
    </source>
</evidence>
<dbReference type="GO" id="GO:0015280">
    <property type="term" value="F:ligand-gated sodium channel activity"/>
    <property type="evidence" value="ECO:0007669"/>
    <property type="project" value="TreeGrafter"/>
</dbReference>
<evidence type="ECO:0000313" key="14">
    <source>
        <dbReference type="EMBL" id="KAG8173878.1"/>
    </source>
</evidence>
<dbReference type="PANTHER" id="PTHR11690">
    <property type="entry name" value="AMILORIDE-SENSITIVE SODIUM CHANNEL-RELATED"/>
    <property type="match status" value="1"/>
</dbReference>
<sequence length="489" mass="56255">MVDDSSESPSSKRTSIKNYVSRVWKESSVTAVSAIVSTGSVPRKVFRILVFVLFTAGFLYQCIQFLSYVYSYPTIVNIEIKKPDFYLAPAYTFCNYNMIKRSKFCHKYPEKCIIPDEKFCQKYSSYCGENGTKVPKEENFFSENYPTEGTFDLGHDADSILKMKMGVEGDEEASGPYPRIRQEGLNSLSSCYSLYSRVNSPLEPLMKMRNVWWEKSLHEFVFDPEEREVFSPNERPGVVFAIHSSFESVNPFEKGIFLRPGYSYRITLSMHEEKLLPYPYETDCVNYTEVWLSNNREGPRSQKSCQDYCVLEASIYCFNCVPPMVTYPSETRTCSAEDILSSPCANTSAEQFGAADKVFSNCLNKCKDDCFRMKYTYDVLEIYEVPEWTKEENNKQSRLIKVAIDFEDSEIIALHYKPQFQEVEAFSYIATMEVEAFSYIGGFIGIWLGVSLVQIADVFESLFRIARYFCKKGASDRCRKSTASKNEEV</sequence>
<proteinExistence type="inferred from homology"/>
<comment type="subcellular location">
    <subcellularLocation>
        <location evidence="1">Membrane</location>
        <topology evidence="1">Multi-pass membrane protein</topology>
    </subcellularLocation>
</comment>
<evidence type="ECO:0000256" key="12">
    <source>
        <dbReference type="RuleBase" id="RU000679"/>
    </source>
</evidence>
<evidence type="ECO:0000256" key="10">
    <source>
        <dbReference type="ARBA" id="ARBA00023201"/>
    </source>
</evidence>
<evidence type="ECO:0000256" key="4">
    <source>
        <dbReference type="ARBA" id="ARBA00022461"/>
    </source>
</evidence>
<comment type="similarity">
    <text evidence="2 12">Belongs to the amiloride-sensitive sodium channel (TC 1.A.6) family.</text>
</comment>
<dbReference type="Pfam" id="PF00858">
    <property type="entry name" value="ASC"/>
    <property type="match status" value="1"/>
</dbReference>
<protein>
    <submittedName>
        <fullName evidence="14">Uncharacterized protein</fullName>
    </submittedName>
</protein>
<keyword evidence="10 12" id="KW-0739">Sodium transport</keyword>
<evidence type="ECO:0000256" key="8">
    <source>
        <dbReference type="ARBA" id="ARBA00023065"/>
    </source>
</evidence>
<feature type="transmembrane region" description="Helical" evidence="13">
    <location>
        <begin position="436"/>
        <end position="459"/>
    </location>
</feature>
<keyword evidence="7" id="KW-0915">Sodium</keyword>
<evidence type="ECO:0000256" key="11">
    <source>
        <dbReference type="ARBA" id="ARBA00023303"/>
    </source>
</evidence>
<keyword evidence="6 13" id="KW-1133">Transmembrane helix</keyword>
<keyword evidence="3 12" id="KW-0813">Transport</keyword>
<evidence type="ECO:0000256" key="2">
    <source>
        <dbReference type="ARBA" id="ARBA00007193"/>
    </source>
</evidence>
<dbReference type="Proteomes" id="UP000827092">
    <property type="component" value="Unassembled WGS sequence"/>
</dbReference>
<dbReference type="GO" id="GO:0005886">
    <property type="term" value="C:plasma membrane"/>
    <property type="evidence" value="ECO:0007669"/>
    <property type="project" value="TreeGrafter"/>
</dbReference>
<evidence type="ECO:0000256" key="6">
    <source>
        <dbReference type="ARBA" id="ARBA00022989"/>
    </source>
</evidence>
<accession>A0AAV6TQT2</accession>
<evidence type="ECO:0000256" key="3">
    <source>
        <dbReference type="ARBA" id="ARBA00022448"/>
    </source>
</evidence>
<evidence type="ECO:0000313" key="15">
    <source>
        <dbReference type="Proteomes" id="UP000827092"/>
    </source>
</evidence>
<dbReference type="Gene3D" id="1.10.287.770">
    <property type="entry name" value="YojJ-like"/>
    <property type="match status" value="1"/>
</dbReference>
<evidence type="ECO:0000256" key="5">
    <source>
        <dbReference type="ARBA" id="ARBA00022692"/>
    </source>
</evidence>
<keyword evidence="4 12" id="KW-0894">Sodium channel</keyword>
<dbReference type="InterPro" id="IPR001873">
    <property type="entry name" value="ENaC"/>
</dbReference>
<keyword evidence="8 12" id="KW-0406">Ion transport</keyword>
<evidence type="ECO:0000256" key="1">
    <source>
        <dbReference type="ARBA" id="ARBA00004141"/>
    </source>
</evidence>
<keyword evidence="5 12" id="KW-0812">Transmembrane</keyword>
<comment type="caution">
    <text evidence="14">The sequence shown here is derived from an EMBL/GenBank/DDBJ whole genome shotgun (WGS) entry which is preliminary data.</text>
</comment>
<organism evidence="14 15">
    <name type="scientific">Oedothorax gibbosus</name>
    <dbReference type="NCBI Taxonomy" id="931172"/>
    <lineage>
        <taxon>Eukaryota</taxon>
        <taxon>Metazoa</taxon>
        <taxon>Ecdysozoa</taxon>
        <taxon>Arthropoda</taxon>
        <taxon>Chelicerata</taxon>
        <taxon>Arachnida</taxon>
        <taxon>Araneae</taxon>
        <taxon>Araneomorphae</taxon>
        <taxon>Entelegynae</taxon>
        <taxon>Araneoidea</taxon>
        <taxon>Linyphiidae</taxon>
        <taxon>Erigoninae</taxon>
        <taxon>Oedothorax</taxon>
    </lineage>
</organism>
<reference evidence="14 15" key="1">
    <citation type="journal article" date="2022" name="Nat. Ecol. Evol.">
        <title>A masculinizing supergene underlies an exaggerated male reproductive morph in a spider.</title>
        <authorList>
            <person name="Hendrickx F."/>
            <person name="De Corte Z."/>
            <person name="Sonet G."/>
            <person name="Van Belleghem S.M."/>
            <person name="Kostlbacher S."/>
            <person name="Vangestel C."/>
        </authorList>
    </citation>
    <scope>NUCLEOTIDE SEQUENCE [LARGE SCALE GENOMIC DNA]</scope>
    <source>
        <strain evidence="14">W744_W776</strain>
    </source>
</reference>
<dbReference type="PANTHER" id="PTHR11690:SF248">
    <property type="entry name" value="PICKPOCKET 17, ISOFORM A"/>
    <property type="match status" value="1"/>
</dbReference>
<name>A0AAV6TQT2_9ARAC</name>
<keyword evidence="9 13" id="KW-0472">Membrane</keyword>